<evidence type="ECO:0000256" key="1">
    <source>
        <dbReference type="SAM" id="SignalP"/>
    </source>
</evidence>
<feature type="domain" description="DUF4266" evidence="2">
    <location>
        <begin position="22"/>
        <end position="71"/>
    </location>
</feature>
<dbReference type="PROSITE" id="PS51257">
    <property type="entry name" value="PROKAR_LIPOPROTEIN"/>
    <property type="match status" value="1"/>
</dbReference>
<accession>A0ABS7ZTC4</accession>
<organism evidence="3 4">
    <name type="scientific">Thalassolituus marinus</name>
    <dbReference type="NCBI Taxonomy" id="671053"/>
    <lineage>
        <taxon>Bacteria</taxon>
        <taxon>Pseudomonadati</taxon>
        <taxon>Pseudomonadota</taxon>
        <taxon>Gammaproteobacteria</taxon>
        <taxon>Oceanospirillales</taxon>
        <taxon>Oceanospirillaceae</taxon>
        <taxon>Thalassolituus</taxon>
    </lineage>
</organism>
<reference evidence="3 4" key="1">
    <citation type="submission" date="2020-12" db="EMBL/GenBank/DDBJ databases">
        <title>Novel Thalassolituus-related marine hydrocarbonoclastic bacteria mediated algae-derived hydrocarbons mineralization in twilight zone of the northern South China Sea.</title>
        <authorList>
            <person name="Dong C."/>
        </authorList>
    </citation>
    <scope>NUCLEOTIDE SEQUENCE [LARGE SCALE GENOMIC DNA]</scope>
    <source>
        <strain evidence="3 4">IMCC1826</strain>
    </source>
</reference>
<dbReference type="InterPro" id="IPR025362">
    <property type="entry name" value="DUF4266"/>
</dbReference>
<gene>
    <name evidence="3" type="ORF">I9W95_15425</name>
</gene>
<evidence type="ECO:0000259" key="2">
    <source>
        <dbReference type="Pfam" id="PF14086"/>
    </source>
</evidence>
<evidence type="ECO:0000313" key="3">
    <source>
        <dbReference type="EMBL" id="MCA6064993.1"/>
    </source>
</evidence>
<feature type="signal peptide" evidence="1">
    <location>
        <begin position="1"/>
        <end position="21"/>
    </location>
</feature>
<dbReference type="RefSeq" id="WP_225676500.1">
    <property type="nucleotide sequence ID" value="NZ_JAEDAH010000097.1"/>
</dbReference>
<dbReference type="Proteomes" id="UP000714380">
    <property type="component" value="Unassembled WGS sequence"/>
</dbReference>
<dbReference type="EMBL" id="JAEDAH010000097">
    <property type="protein sequence ID" value="MCA6064993.1"/>
    <property type="molecule type" value="Genomic_DNA"/>
</dbReference>
<keyword evidence="4" id="KW-1185">Reference proteome</keyword>
<comment type="caution">
    <text evidence="3">The sequence shown here is derived from an EMBL/GenBank/DDBJ whole genome shotgun (WGS) entry which is preliminary data.</text>
</comment>
<keyword evidence="1" id="KW-0732">Signal</keyword>
<evidence type="ECO:0000313" key="4">
    <source>
        <dbReference type="Proteomes" id="UP000714380"/>
    </source>
</evidence>
<name>A0ABS7ZTC4_9GAMM</name>
<dbReference type="Pfam" id="PF14086">
    <property type="entry name" value="DUF4266"/>
    <property type="match status" value="1"/>
</dbReference>
<feature type="chain" id="PRO_5045561031" evidence="1">
    <location>
        <begin position="22"/>
        <end position="71"/>
    </location>
</feature>
<sequence length="71" mass="7272">MNHKLTITLLTALLLTSGCTAVKPWERGNLASDVMSWQGDALKASLDNHVHFSKEGSSGGGQAAGGGCGCN</sequence>
<proteinExistence type="predicted"/>
<protein>
    <submittedName>
        <fullName evidence="3">DUF4266 domain-containing protein</fullName>
    </submittedName>
</protein>